<feature type="domain" description="NB-ARC" evidence="5">
    <location>
        <begin position="69"/>
        <end position="127"/>
    </location>
</feature>
<keyword evidence="2" id="KW-0433">Leucine-rich repeat</keyword>
<reference evidence="6 7" key="1">
    <citation type="submission" date="2020-09" db="EMBL/GenBank/DDBJ databases">
        <title>De no assembly of potato wild relative species, Solanum commersonii.</title>
        <authorList>
            <person name="Cho K."/>
        </authorList>
    </citation>
    <scope>NUCLEOTIDE SEQUENCE [LARGE SCALE GENOMIC DNA]</scope>
    <source>
        <strain evidence="6">LZ3.2</strain>
        <tissue evidence="6">Leaf</tissue>
    </source>
</reference>
<comment type="subcellular location">
    <subcellularLocation>
        <location evidence="1">Membrane</location>
        <topology evidence="1">Peripheral membrane protein</topology>
    </subcellularLocation>
</comment>
<evidence type="ECO:0000256" key="2">
    <source>
        <dbReference type="ARBA" id="ARBA00022614"/>
    </source>
</evidence>
<dbReference type="InterPro" id="IPR044974">
    <property type="entry name" value="Disease_R_plants"/>
</dbReference>
<proteinExistence type="predicted"/>
<dbReference type="AlphaFoldDB" id="A0A9J5ZDH0"/>
<evidence type="ECO:0000313" key="7">
    <source>
        <dbReference type="Proteomes" id="UP000824120"/>
    </source>
</evidence>
<keyword evidence="3" id="KW-0175">Coiled coil</keyword>
<organism evidence="6 7">
    <name type="scientific">Solanum commersonii</name>
    <name type="common">Commerson's wild potato</name>
    <name type="synonym">Commerson's nightshade</name>
    <dbReference type="NCBI Taxonomy" id="4109"/>
    <lineage>
        <taxon>Eukaryota</taxon>
        <taxon>Viridiplantae</taxon>
        <taxon>Streptophyta</taxon>
        <taxon>Embryophyta</taxon>
        <taxon>Tracheophyta</taxon>
        <taxon>Spermatophyta</taxon>
        <taxon>Magnoliopsida</taxon>
        <taxon>eudicotyledons</taxon>
        <taxon>Gunneridae</taxon>
        <taxon>Pentapetalae</taxon>
        <taxon>asterids</taxon>
        <taxon>lamiids</taxon>
        <taxon>Solanales</taxon>
        <taxon>Solanaceae</taxon>
        <taxon>Solanoideae</taxon>
        <taxon>Solaneae</taxon>
        <taxon>Solanum</taxon>
    </lineage>
</organism>
<evidence type="ECO:0000256" key="3">
    <source>
        <dbReference type="ARBA" id="ARBA00023054"/>
    </source>
</evidence>
<dbReference type="GO" id="GO:0016020">
    <property type="term" value="C:membrane"/>
    <property type="evidence" value="ECO:0007669"/>
    <property type="project" value="UniProtKB-SubCell"/>
</dbReference>
<accession>A0A9J5ZDH0</accession>
<dbReference type="GO" id="GO:0043531">
    <property type="term" value="F:ADP binding"/>
    <property type="evidence" value="ECO:0007669"/>
    <property type="project" value="InterPro"/>
</dbReference>
<dbReference type="PANTHER" id="PTHR23155:SF1152">
    <property type="entry name" value="AAA+ ATPASE DOMAIN-CONTAINING PROTEIN"/>
    <property type="match status" value="1"/>
</dbReference>
<dbReference type="Gene3D" id="1.10.8.430">
    <property type="entry name" value="Helical domain of apoptotic protease-activating factors"/>
    <property type="match status" value="1"/>
</dbReference>
<dbReference type="InterPro" id="IPR027417">
    <property type="entry name" value="P-loop_NTPase"/>
</dbReference>
<dbReference type="GO" id="GO:0005524">
    <property type="term" value="F:ATP binding"/>
    <property type="evidence" value="ECO:0007669"/>
    <property type="project" value="UniProtKB-KW"/>
</dbReference>
<gene>
    <name evidence="6" type="ORF">H5410_021971</name>
</gene>
<evidence type="ECO:0000259" key="5">
    <source>
        <dbReference type="Pfam" id="PF00931"/>
    </source>
</evidence>
<sequence length="201" mass="23262">MEDDFNAILEHLTTQTDDLAIVPIFGMCNIGKTTLAKKVYDDYICSQFDKHAWALSSKNTMRDKCFLKGLKGGRFLTVTNDIWSTEAWDQIQRIFPNDDNRSRILLTTLLLYVVDYVSYPDFPPHRKSFIILGKHIVLKCRRLPLSIVVVARPLGQMDPTHDNWKNVEETLNLFFGTVSEQFQSILSLEVFLKIKRLMFPS</sequence>
<evidence type="ECO:0000313" key="6">
    <source>
        <dbReference type="EMBL" id="KAG5610690.1"/>
    </source>
</evidence>
<dbReference type="InterPro" id="IPR002182">
    <property type="entry name" value="NB-ARC"/>
</dbReference>
<dbReference type="Pfam" id="PF00931">
    <property type="entry name" value="NB-ARC"/>
    <property type="match status" value="2"/>
</dbReference>
<comment type="caution">
    <text evidence="6">The sequence shown here is derived from an EMBL/GenBank/DDBJ whole genome shotgun (WGS) entry which is preliminary data.</text>
</comment>
<dbReference type="Proteomes" id="UP000824120">
    <property type="component" value="Chromosome 4"/>
</dbReference>
<dbReference type="PANTHER" id="PTHR23155">
    <property type="entry name" value="DISEASE RESISTANCE PROTEIN RP"/>
    <property type="match status" value="1"/>
</dbReference>
<dbReference type="Gene3D" id="3.40.50.300">
    <property type="entry name" value="P-loop containing nucleotide triphosphate hydrolases"/>
    <property type="match status" value="1"/>
</dbReference>
<name>A0A9J5ZDH0_SOLCO</name>
<protein>
    <recommendedName>
        <fullName evidence="5">NB-ARC domain-containing protein</fullName>
    </recommendedName>
</protein>
<dbReference type="InterPro" id="IPR042197">
    <property type="entry name" value="Apaf_helical"/>
</dbReference>
<dbReference type="EMBL" id="JACXVP010000004">
    <property type="protein sequence ID" value="KAG5610690.1"/>
    <property type="molecule type" value="Genomic_DNA"/>
</dbReference>
<keyword evidence="4" id="KW-0472">Membrane</keyword>
<evidence type="ECO:0000256" key="4">
    <source>
        <dbReference type="ARBA" id="ARBA00023136"/>
    </source>
</evidence>
<dbReference type="OrthoDB" id="1291908at2759"/>
<dbReference type="GO" id="GO:0005737">
    <property type="term" value="C:cytoplasm"/>
    <property type="evidence" value="ECO:0007669"/>
    <property type="project" value="UniProtKB-SubCell"/>
</dbReference>
<keyword evidence="7" id="KW-1185">Reference proteome</keyword>
<dbReference type="SUPFAM" id="SSF52540">
    <property type="entry name" value="P-loop containing nucleoside triphosphate hydrolases"/>
    <property type="match status" value="1"/>
</dbReference>
<feature type="domain" description="NB-ARC" evidence="5">
    <location>
        <begin position="2"/>
        <end position="64"/>
    </location>
</feature>
<evidence type="ECO:0000256" key="1">
    <source>
        <dbReference type="ARBA" id="ARBA00004170"/>
    </source>
</evidence>
<dbReference type="GO" id="GO:0098542">
    <property type="term" value="P:defense response to other organism"/>
    <property type="evidence" value="ECO:0007669"/>
    <property type="project" value="TreeGrafter"/>
</dbReference>